<protein>
    <recommendedName>
        <fullName evidence="3">Glycosyl hydrolase family 13 catalytic domain-containing protein</fullName>
    </recommendedName>
</protein>
<gene>
    <name evidence="1" type="ORF">LIPSTDRAFT_5036</name>
</gene>
<evidence type="ECO:0008006" key="3">
    <source>
        <dbReference type="Google" id="ProtNLM"/>
    </source>
</evidence>
<reference evidence="1 2" key="1">
    <citation type="journal article" date="2016" name="Proc. Natl. Acad. Sci. U.S.A.">
        <title>Comparative genomics of biotechnologically important yeasts.</title>
        <authorList>
            <person name="Riley R."/>
            <person name="Haridas S."/>
            <person name="Wolfe K.H."/>
            <person name="Lopes M.R."/>
            <person name="Hittinger C.T."/>
            <person name="Goeker M."/>
            <person name="Salamov A.A."/>
            <person name="Wisecaver J.H."/>
            <person name="Long T.M."/>
            <person name="Calvey C.H."/>
            <person name="Aerts A.L."/>
            <person name="Barry K.W."/>
            <person name="Choi C."/>
            <person name="Clum A."/>
            <person name="Coughlan A.Y."/>
            <person name="Deshpande S."/>
            <person name="Douglass A.P."/>
            <person name="Hanson S.J."/>
            <person name="Klenk H.-P."/>
            <person name="LaButti K.M."/>
            <person name="Lapidus A."/>
            <person name="Lindquist E.A."/>
            <person name="Lipzen A.M."/>
            <person name="Meier-Kolthoff J.P."/>
            <person name="Ohm R.A."/>
            <person name="Otillar R.P."/>
            <person name="Pangilinan J.L."/>
            <person name="Peng Y."/>
            <person name="Rokas A."/>
            <person name="Rosa C.A."/>
            <person name="Scheuner C."/>
            <person name="Sibirny A.A."/>
            <person name="Slot J.C."/>
            <person name="Stielow J.B."/>
            <person name="Sun H."/>
            <person name="Kurtzman C.P."/>
            <person name="Blackwell M."/>
            <person name="Grigoriev I.V."/>
            <person name="Jeffries T.W."/>
        </authorList>
    </citation>
    <scope>NUCLEOTIDE SEQUENCE [LARGE SCALE GENOMIC DNA]</scope>
    <source>
        <strain evidence="1 2">NRRL Y-11557</strain>
    </source>
</reference>
<organism evidence="1 2">
    <name type="scientific">Lipomyces starkeyi NRRL Y-11557</name>
    <dbReference type="NCBI Taxonomy" id="675824"/>
    <lineage>
        <taxon>Eukaryota</taxon>
        <taxon>Fungi</taxon>
        <taxon>Dikarya</taxon>
        <taxon>Ascomycota</taxon>
        <taxon>Saccharomycotina</taxon>
        <taxon>Lipomycetes</taxon>
        <taxon>Lipomycetales</taxon>
        <taxon>Lipomycetaceae</taxon>
        <taxon>Lipomyces</taxon>
    </lineage>
</organism>
<keyword evidence="2" id="KW-1185">Reference proteome</keyword>
<name>A0A1E3Q470_LIPST</name>
<dbReference type="Proteomes" id="UP000094385">
    <property type="component" value="Unassembled WGS sequence"/>
</dbReference>
<accession>A0A1E3Q470</accession>
<dbReference type="AlphaFoldDB" id="A0A1E3Q470"/>
<dbReference type="OrthoDB" id="1740265at2759"/>
<dbReference type="Gene3D" id="3.20.20.80">
    <property type="entry name" value="Glycosidases"/>
    <property type="match status" value="1"/>
</dbReference>
<sequence length="59" mass="6943">MFATFLALQSGTLFVYQGQKLGMINIPKDREISECCYLETLNWWNELLEKNLNEKELNT</sequence>
<proteinExistence type="predicted"/>
<evidence type="ECO:0000313" key="2">
    <source>
        <dbReference type="Proteomes" id="UP000094385"/>
    </source>
</evidence>
<evidence type="ECO:0000313" key="1">
    <source>
        <dbReference type="EMBL" id="ODQ71817.1"/>
    </source>
</evidence>
<dbReference type="EMBL" id="KV454297">
    <property type="protein sequence ID" value="ODQ71817.1"/>
    <property type="molecule type" value="Genomic_DNA"/>
</dbReference>
<dbReference type="STRING" id="675824.A0A1E3Q470"/>